<dbReference type="EC" id="3.1.21.-" evidence="2"/>
<dbReference type="PANTHER" id="PTHR46124">
    <property type="entry name" value="D-AMINOACYL-TRNA DEACYLASE"/>
    <property type="match status" value="1"/>
</dbReference>
<dbReference type="Pfam" id="PF01026">
    <property type="entry name" value="TatD_DNase"/>
    <property type="match status" value="1"/>
</dbReference>
<evidence type="ECO:0000313" key="2">
    <source>
        <dbReference type="EMBL" id="AGF93078.1"/>
    </source>
</evidence>
<gene>
    <name evidence="2" type="ORF">FLSS-9_0010</name>
</gene>
<dbReference type="CDD" id="cd01310">
    <property type="entry name" value="TatD_DNAse"/>
    <property type="match status" value="1"/>
</dbReference>
<dbReference type="InterPro" id="IPR001130">
    <property type="entry name" value="TatD-like"/>
</dbReference>
<organism evidence="2">
    <name type="scientific">uncultured organism</name>
    <dbReference type="NCBI Taxonomy" id="155900"/>
    <lineage>
        <taxon>unclassified sequences</taxon>
        <taxon>environmental samples</taxon>
    </lineage>
</organism>
<dbReference type="GO" id="GO:0016788">
    <property type="term" value="F:hydrolase activity, acting on ester bonds"/>
    <property type="evidence" value="ECO:0007669"/>
    <property type="project" value="InterPro"/>
</dbReference>
<reference evidence="2" key="1">
    <citation type="journal article" date="2013" name="Syst. Appl. Microbiol.">
        <title>New insights into the archaeal diversity of a hypersaline microbial mat obtained by a metagenomic approach.</title>
        <authorList>
            <person name="Lopez-Lopez A."/>
            <person name="Richter M."/>
            <person name="Pena A."/>
            <person name="Tamames J."/>
            <person name="Rossello-Mora R."/>
        </authorList>
    </citation>
    <scope>NUCLEOTIDE SEQUENCE</scope>
</reference>
<protein>
    <submittedName>
        <fullName evidence="2">Deoxyribonuclease, TatD Mg-dependent</fullName>
        <ecNumber evidence="2">3.1.21.-</ecNumber>
    </submittedName>
</protein>
<name>M1QAT2_9ZZZZ</name>
<proteinExistence type="predicted"/>
<dbReference type="AlphaFoldDB" id="M1QAT2"/>
<dbReference type="InterPro" id="IPR032466">
    <property type="entry name" value="Metal_Hydrolase"/>
</dbReference>
<evidence type="ECO:0000256" key="1">
    <source>
        <dbReference type="ARBA" id="ARBA00022801"/>
    </source>
</evidence>
<dbReference type="InterPro" id="IPR018228">
    <property type="entry name" value="DNase_TatD-rel_CS"/>
</dbReference>
<dbReference type="PANTHER" id="PTHR46124:SF2">
    <property type="entry name" value="D-AMINOACYL-TRNA DEACYLASE"/>
    <property type="match status" value="1"/>
</dbReference>
<dbReference type="EMBL" id="JX684081">
    <property type="protein sequence ID" value="AGF93078.1"/>
    <property type="molecule type" value="Genomic_DNA"/>
</dbReference>
<keyword evidence="1 2" id="KW-0378">Hydrolase</keyword>
<accession>M1QAT2</accession>
<dbReference type="Gene3D" id="3.20.20.140">
    <property type="entry name" value="Metal-dependent hydrolases"/>
    <property type="match status" value="1"/>
</dbReference>
<sequence length="251" mass="29236">MEFRHFDGDREEVIEESMDRIDGLVCSSIEMETVEQVLGLHREYPGFVFACLGLHPPRSVEVSEGYIDEHKQLIRDNVGDIVAVGEVGLDYYHLKDSGERERSKEVFREYIDLSNELQLPLVVHSRDSMGDVLDILEGEKEEVLIHCFAGNEEHLEEALDRDYYLSFGGMIFRAPNKYKKLLRKTPLDNLLLETDAPFLAKKKRNRSNPWFIKEIAQKIAEIKKNNFNQIWRKAKENAKEIFKIKPNKKPK</sequence>
<dbReference type="PROSITE" id="PS01091">
    <property type="entry name" value="TATD_3"/>
    <property type="match status" value="1"/>
</dbReference>
<dbReference type="PIRSF" id="PIRSF005902">
    <property type="entry name" value="DNase_TatD"/>
    <property type="match status" value="1"/>
</dbReference>
<dbReference type="SUPFAM" id="SSF51556">
    <property type="entry name" value="Metallo-dependent hydrolases"/>
    <property type="match status" value="1"/>
</dbReference>